<evidence type="ECO:0000313" key="1">
    <source>
        <dbReference type="EMBL" id="CAD0091890.1"/>
    </source>
</evidence>
<evidence type="ECO:0000313" key="2">
    <source>
        <dbReference type="Proteomes" id="UP000716446"/>
    </source>
</evidence>
<keyword evidence="2" id="KW-1185">Reference proteome</keyword>
<sequence>MWATLSRATGLSLRKSFVSIESRLFSVYGANLVSLSTDPAKRRQQLDALNLRRRTDPEWHRQELIRRERYRRRNAAKLSDYNSQYNKSFLPRYTSDPTVQLSQRLQNWVKLHVWVREELPWKTHRPVRYETPTPRRCEFCGITRRNGLHLVWQRIAQPDLYSCHRCYARQGTETCLPTGYEDIRGIKELAARKKQLEQPKSGSP</sequence>
<dbReference type="Proteomes" id="UP000716446">
    <property type="component" value="Unassembled WGS sequence"/>
</dbReference>
<reference evidence="1" key="1">
    <citation type="submission" date="2020-06" db="EMBL/GenBank/DDBJ databases">
        <authorList>
            <person name="Onetto C."/>
        </authorList>
    </citation>
    <scope>NUCLEOTIDE SEQUENCE</scope>
</reference>
<comment type="caution">
    <text evidence="1">The sequence shown here is derived from an EMBL/GenBank/DDBJ whole genome shotgun (WGS) entry which is preliminary data.</text>
</comment>
<dbReference type="EMBL" id="CAIJEN010000013">
    <property type="protein sequence ID" value="CAD0091890.1"/>
    <property type="molecule type" value="Genomic_DNA"/>
</dbReference>
<protein>
    <submittedName>
        <fullName evidence="1">Uncharacterized protein</fullName>
    </submittedName>
</protein>
<gene>
    <name evidence="1" type="ORF">AWRI4619_LOCUS6921</name>
</gene>
<proteinExistence type="predicted"/>
<name>A0A9N8JPR9_9PEZI</name>
<accession>A0A9N8JPR9</accession>
<organism evidence="1 2">
    <name type="scientific">Aureobasidium vineae</name>
    <dbReference type="NCBI Taxonomy" id="2773715"/>
    <lineage>
        <taxon>Eukaryota</taxon>
        <taxon>Fungi</taxon>
        <taxon>Dikarya</taxon>
        <taxon>Ascomycota</taxon>
        <taxon>Pezizomycotina</taxon>
        <taxon>Dothideomycetes</taxon>
        <taxon>Dothideomycetidae</taxon>
        <taxon>Dothideales</taxon>
        <taxon>Saccotheciaceae</taxon>
        <taxon>Aureobasidium</taxon>
    </lineage>
</organism>
<dbReference type="AlphaFoldDB" id="A0A9N8JPR9"/>